<dbReference type="InterPro" id="IPR010227">
    <property type="entry name" value="NADH_Q_OxRdtase_chainM/4"/>
</dbReference>
<protein>
    <submittedName>
        <fullName evidence="9">NuoM family protein</fullName>
    </submittedName>
</protein>
<feature type="transmembrane region" description="Helical" evidence="7">
    <location>
        <begin position="322"/>
        <end position="343"/>
    </location>
</feature>
<evidence type="ECO:0000259" key="8">
    <source>
        <dbReference type="Pfam" id="PF00361"/>
    </source>
</evidence>
<dbReference type="PRINTS" id="PR01437">
    <property type="entry name" value="NUOXDRDTASE4"/>
</dbReference>
<keyword evidence="10" id="KW-1185">Reference proteome</keyword>
<feature type="transmembrane region" description="Helical" evidence="7">
    <location>
        <begin position="6"/>
        <end position="23"/>
    </location>
</feature>
<dbReference type="Pfam" id="PF00361">
    <property type="entry name" value="Proton_antipo_M"/>
    <property type="match status" value="1"/>
</dbReference>
<evidence type="ECO:0000256" key="1">
    <source>
        <dbReference type="ARBA" id="ARBA00004127"/>
    </source>
</evidence>
<gene>
    <name evidence="9" type="ORF">ACFQDO_11825</name>
</gene>
<feature type="transmembrane region" description="Helical" evidence="7">
    <location>
        <begin position="83"/>
        <end position="104"/>
    </location>
</feature>
<keyword evidence="5 7" id="KW-0472">Membrane</keyword>
<accession>A0ABW1JGL0</accession>
<dbReference type="PANTHER" id="PTHR43507">
    <property type="entry name" value="NADH-UBIQUINONE OXIDOREDUCTASE CHAIN 4"/>
    <property type="match status" value="1"/>
</dbReference>
<dbReference type="PANTHER" id="PTHR43507:SF1">
    <property type="entry name" value="NADH-UBIQUINONE OXIDOREDUCTASE CHAIN 4"/>
    <property type="match status" value="1"/>
</dbReference>
<evidence type="ECO:0000313" key="9">
    <source>
        <dbReference type="EMBL" id="MFC6007818.1"/>
    </source>
</evidence>
<feature type="transmembrane region" description="Helical" evidence="7">
    <location>
        <begin position="434"/>
        <end position="454"/>
    </location>
</feature>
<feature type="transmembrane region" description="Helical" evidence="7">
    <location>
        <begin position="391"/>
        <end position="414"/>
    </location>
</feature>
<evidence type="ECO:0000256" key="4">
    <source>
        <dbReference type="ARBA" id="ARBA00022989"/>
    </source>
</evidence>
<feature type="transmembrane region" description="Helical" evidence="7">
    <location>
        <begin position="30"/>
        <end position="52"/>
    </location>
</feature>
<feature type="transmembrane region" description="Helical" evidence="7">
    <location>
        <begin position="349"/>
        <end position="370"/>
    </location>
</feature>
<dbReference type="InterPro" id="IPR003918">
    <property type="entry name" value="NADH_UbQ_OxRdtase"/>
</dbReference>
<feature type="transmembrane region" description="Helical" evidence="7">
    <location>
        <begin position="125"/>
        <end position="143"/>
    </location>
</feature>
<comment type="subcellular location">
    <subcellularLocation>
        <location evidence="1">Endomembrane system</location>
        <topology evidence="1">Multi-pass membrane protein</topology>
    </subcellularLocation>
    <subcellularLocation>
        <location evidence="6">Membrane</location>
        <topology evidence="6">Multi-pass membrane protein</topology>
    </subcellularLocation>
</comment>
<feature type="transmembrane region" description="Helical" evidence="7">
    <location>
        <begin position="255"/>
        <end position="274"/>
    </location>
</feature>
<feature type="transmembrane region" description="Helical" evidence="7">
    <location>
        <begin position="502"/>
        <end position="523"/>
    </location>
</feature>
<feature type="transmembrane region" description="Helical" evidence="7">
    <location>
        <begin position="229"/>
        <end position="248"/>
    </location>
</feature>
<evidence type="ECO:0000256" key="6">
    <source>
        <dbReference type="RuleBase" id="RU000320"/>
    </source>
</evidence>
<keyword evidence="3 6" id="KW-0812">Transmembrane</keyword>
<comment type="caution">
    <text evidence="9">The sequence shown here is derived from an EMBL/GenBank/DDBJ whole genome shotgun (WGS) entry which is preliminary data.</text>
</comment>
<keyword evidence="4 7" id="KW-1133">Transmembrane helix</keyword>
<organism evidence="9 10">
    <name type="scientific">Angustibacter luteus</name>
    <dbReference type="NCBI Taxonomy" id="658456"/>
    <lineage>
        <taxon>Bacteria</taxon>
        <taxon>Bacillati</taxon>
        <taxon>Actinomycetota</taxon>
        <taxon>Actinomycetes</taxon>
        <taxon>Kineosporiales</taxon>
        <taxon>Kineosporiaceae</taxon>
    </lineage>
</organism>
<proteinExistence type="inferred from homology"/>
<feature type="transmembrane region" description="Helical" evidence="7">
    <location>
        <begin position="294"/>
        <end position="315"/>
    </location>
</feature>
<dbReference type="NCBIfam" id="TIGR01972">
    <property type="entry name" value="NDH_I_M"/>
    <property type="match status" value="1"/>
</dbReference>
<feature type="transmembrane region" description="Helical" evidence="7">
    <location>
        <begin position="181"/>
        <end position="205"/>
    </location>
</feature>
<evidence type="ECO:0000256" key="2">
    <source>
        <dbReference type="ARBA" id="ARBA00009025"/>
    </source>
</evidence>
<comment type="similarity">
    <text evidence="2">Belongs to the complex I subunit 4 family.</text>
</comment>
<feature type="transmembrane region" description="Helical" evidence="7">
    <location>
        <begin position="149"/>
        <end position="169"/>
    </location>
</feature>
<evidence type="ECO:0000256" key="3">
    <source>
        <dbReference type="ARBA" id="ARBA00022692"/>
    </source>
</evidence>
<feature type="domain" description="NADH:quinone oxidoreductase/Mrp antiporter transmembrane" evidence="8">
    <location>
        <begin position="145"/>
        <end position="425"/>
    </location>
</feature>
<name>A0ABW1JGL0_9ACTN</name>
<dbReference type="InterPro" id="IPR001750">
    <property type="entry name" value="ND/Mrp_TM"/>
</dbReference>
<evidence type="ECO:0000256" key="5">
    <source>
        <dbReference type="ARBA" id="ARBA00023136"/>
    </source>
</evidence>
<sequence>MSDLLLLVVGLPLVVAIGLLLVPRALGEQIAAATGIVTSAVVLLFSLLMLAARPWQGPGPALEVDWPWIPTLGVRLHLTVDGISWPLIVLTAALGVAVTVHATLQSPVPTPEAVASGESAPTGSRRSLVVALLAVEGGALATFTAADVVLFFVAFEIVLVPMWAIIRWWGDPHDDAGRRDAAARFVLYTALGSAVMLLGILLLALDSGTSDLVKLAAAHGTGMTRPEQVVVAALLVAGLAVKVPVWPLHTWLPSAHTAAPTVGSVLLAGVLLKMGSYGMVRIVVPAVPQGFSAVAPYLGALGVVGILWGGLVCLVERDLKRLVAFSSVAHMGFVALGIASGTAQGLQGALFANVAHGVITALLFLVAGGLKERSGSGLLDRVGSGLRDAHPHLGGLLALGCIAGLGLPGLAGFWGELLAVYGAWTGPAGGNETYWRTLAVLAVVGTALAAAYLLRVLRKVWHGVPAEPPAAPPVAPPAAPTTTSEPIAAIGAIRSDATAAELWVGTALVVVTVVLGLVPWLLLRMTEPAVQALLALAKGSV</sequence>
<dbReference type="RefSeq" id="WP_345715502.1">
    <property type="nucleotide sequence ID" value="NZ_BAABFP010000002.1"/>
</dbReference>
<evidence type="ECO:0000313" key="10">
    <source>
        <dbReference type="Proteomes" id="UP001596189"/>
    </source>
</evidence>
<evidence type="ECO:0000256" key="7">
    <source>
        <dbReference type="SAM" id="Phobius"/>
    </source>
</evidence>
<reference evidence="10" key="1">
    <citation type="journal article" date="2019" name="Int. J. Syst. Evol. Microbiol.">
        <title>The Global Catalogue of Microorganisms (GCM) 10K type strain sequencing project: providing services to taxonomists for standard genome sequencing and annotation.</title>
        <authorList>
            <consortium name="The Broad Institute Genomics Platform"/>
            <consortium name="The Broad Institute Genome Sequencing Center for Infectious Disease"/>
            <person name="Wu L."/>
            <person name="Ma J."/>
        </authorList>
    </citation>
    <scope>NUCLEOTIDE SEQUENCE [LARGE SCALE GENOMIC DNA]</scope>
    <source>
        <strain evidence="10">KACC 14249</strain>
    </source>
</reference>
<dbReference type="EMBL" id="JBHSRD010000004">
    <property type="protein sequence ID" value="MFC6007818.1"/>
    <property type="molecule type" value="Genomic_DNA"/>
</dbReference>
<dbReference type="Proteomes" id="UP001596189">
    <property type="component" value="Unassembled WGS sequence"/>
</dbReference>